<dbReference type="AlphaFoldDB" id="A0A943HI79"/>
<dbReference type="GO" id="GO:0004559">
    <property type="term" value="F:alpha-mannosidase activity"/>
    <property type="evidence" value="ECO:0007669"/>
    <property type="project" value="InterPro"/>
</dbReference>
<gene>
    <name evidence="2" type="ORF">KHY36_09575</name>
</gene>
<evidence type="ECO:0000259" key="1">
    <source>
        <dbReference type="Pfam" id="PF01074"/>
    </source>
</evidence>
<dbReference type="Gene3D" id="3.20.110.10">
    <property type="entry name" value="Glycoside hydrolase 38, N terminal domain"/>
    <property type="match status" value="1"/>
</dbReference>
<dbReference type="SUPFAM" id="SSF88713">
    <property type="entry name" value="Glycoside hydrolase/deacetylase"/>
    <property type="match status" value="1"/>
</dbReference>
<sequence>MAHSIKTVYVVHHSHTDIGYTDLQERVIAIQVNYIKTVLSMMRQPEYADFRWNCETLYCVEEFWKQASEEDRADFARFVKEGKIGISANYLNFNDLVNADVFGKRLAKWQDKLQPFGTKIHTAMAADVNGFSMGYRDAMIENGVEFFFTNVHCHHGMYPLYQNQNAFFWENASGKRLLVWNGEHYNLGNVLGLQPNHAVNWMMRNRLGEDADAGTSYSDQLHTNLDKYLTECETEGYPYDFIVTAVSGVFSDNAPPSAEIMETIRAYNEKYGQEVRVEMVSLQELYAAIAPKLTDAPVYRGDWTDWWANGVGSTPYAVKHYKDADHRWQLANRLDPDAEAHYPALSETVQDNLMLYAEHTWGHSSTITNPYDTMVLNLDMRKNSYASKAHEAASLMLCSIAEKKGDMLRYYNTTGAVRAVGVSHTSQPQLIEFYIETLALEDVEVRDLAGNLYTCQVSPHPRGRKISFIDTLSYGEEKEYTYTARHKAPETLNTRHCYMGAEEVRDIVNDYDPVTYRLPYEVENKFFRICYKPGDGITSFVDKRTGTEMAGTAIPFFTPIYQRTPLHQEVPFSSYEERRALGRNIRGKHAETHIGKLMEITCMEHGPVFTQLRLHYSLAGTVKADVLLKLYEAIPRIDFTLELGKTISNEVESVFLSLDLNRPGNETVLRKGAREAFRPGIDQLPGTCMEFYMSDDGAARLSPEGGVLIAARDVPMFYTGEMQHHPIRLCDGAAENNARPLYSWVMNNNWETNFKMDLSGFCQYDYSLWLTDISTPEQAMNELHEQLFDPYVLIVR</sequence>
<reference evidence="2" key="1">
    <citation type="submission" date="2021-02" db="EMBL/GenBank/DDBJ databases">
        <title>Infant gut strain persistence is associated with maternal origin, phylogeny, and functional potential including surface adhesion and iron acquisition.</title>
        <authorList>
            <person name="Lou Y.C."/>
        </authorList>
    </citation>
    <scope>NUCLEOTIDE SEQUENCE</scope>
    <source>
        <strain evidence="2">L3_101_000M1_dasL3_101_000M1_concoct_87</strain>
    </source>
</reference>
<dbReference type="InterPro" id="IPR027291">
    <property type="entry name" value="Glyco_hydro_38_N_sf"/>
</dbReference>
<evidence type="ECO:0000313" key="3">
    <source>
        <dbReference type="Proteomes" id="UP000759273"/>
    </source>
</evidence>
<proteinExistence type="predicted"/>
<dbReference type="Proteomes" id="UP000759273">
    <property type="component" value="Unassembled WGS sequence"/>
</dbReference>
<evidence type="ECO:0000313" key="2">
    <source>
        <dbReference type="EMBL" id="MBS5332764.1"/>
    </source>
</evidence>
<feature type="domain" description="Glycoside hydrolase family 38 N-terminal" evidence="1">
    <location>
        <begin position="7"/>
        <end position="299"/>
    </location>
</feature>
<dbReference type="Pfam" id="PF01074">
    <property type="entry name" value="Glyco_hydro_38N"/>
    <property type="match status" value="1"/>
</dbReference>
<name>A0A943HI79_9FIRM</name>
<organism evidence="2 3">
    <name type="scientific">Subdoligranulum variabile</name>
    <dbReference type="NCBI Taxonomy" id="214851"/>
    <lineage>
        <taxon>Bacteria</taxon>
        <taxon>Bacillati</taxon>
        <taxon>Bacillota</taxon>
        <taxon>Clostridia</taxon>
        <taxon>Eubacteriales</taxon>
        <taxon>Oscillospiraceae</taxon>
        <taxon>Subdoligranulum</taxon>
    </lineage>
</organism>
<dbReference type="CDD" id="cd10791">
    <property type="entry name" value="GH38N_AMII_like_1"/>
    <property type="match status" value="1"/>
</dbReference>
<dbReference type="GO" id="GO:0006013">
    <property type="term" value="P:mannose metabolic process"/>
    <property type="evidence" value="ECO:0007669"/>
    <property type="project" value="InterPro"/>
</dbReference>
<dbReference type="EMBL" id="JAGZGG010000022">
    <property type="protein sequence ID" value="MBS5332764.1"/>
    <property type="molecule type" value="Genomic_DNA"/>
</dbReference>
<dbReference type="InterPro" id="IPR011330">
    <property type="entry name" value="Glyco_hydro/deAcase_b/a-brl"/>
</dbReference>
<dbReference type="InterPro" id="IPR000602">
    <property type="entry name" value="Glyco_hydro_38_N"/>
</dbReference>
<protein>
    <recommendedName>
        <fullName evidence="1">Glycoside hydrolase family 38 N-terminal domain-containing protein</fullName>
    </recommendedName>
</protein>
<comment type="caution">
    <text evidence="2">The sequence shown here is derived from an EMBL/GenBank/DDBJ whole genome shotgun (WGS) entry which is preliminary data.</text>
</comment>
<accession>A0A943HI79</accession>